<organism evidence="1 2">
    <name type="scientific">Acinetobacter baumannii</name>
    <dbReference type="NCBI Taxonomy" id="470"/>
    <lineage>
        <taxon>Bacteria</taxon>
        <taxon>Pseudomonadati</taxon>
        <taxon>Pseudomonadota</taxon>
        <taxon>Gammaproteobacteria</taxon>
        <taxon>Moraxellales</taxon>
        <taxon>Moraxellaceae</taxon>
        <taxon>Acinetobacter</taxon>
        <taxon>Acinetobacter calcoaceticus/baumannii complex</taxon>
    </lineage>
</organism>
<dbReference type="RefSeq" id="WP_041172505.1">
    <property type="nucleotide sequence ID" value="NZ_CP018254.1"/>
</dbReference>
<dbReference type="Proteomes" id="UP000439424">
    <property type="component" value="Unassembled WGS sequence"/>
</dbReference>
<reference evidence="1 2" key="1">
    <citation type="submission" date="2019-11" db="EMBL/GenBank/DDBJ databases">
        <title>Multidrug-resistant Acinetobacter baumannii moving toward extensively drug-resistant over fifteen years in South of Brazil.</title>
        <authorList>
            <person name="Fedrigo N.H."/>
            <person name="Cerdeira L."/>
            <person name="Fuga B."/>
            <person name="Marini P.V.B."/>
            <person name="Shinohara D.R."/>
            <person name="Carrara-Marroni F.E."/>
            <person name="Lincopan N."/>
            <person name="Tognim M.C.B."/>
        </authorList>
    </citation>
    <scope>NUCLEOTIDE SEQUENCE [LARGE SCALE GENOMIC DNA]</scope>
    <source>
        <strain evidence="1 2">Ac576</strain>
    </source>
</reference>
<gene>
    <name evidence="1" type="ORF">GNY86_04600</name>
</gene>
<comment type="caution">
    <text evidence="1">The sequence shown here is derived from an EMBL/GenBank/DDBJ whole genome shotgun (WGS) entry which is preliminary data.</text>
</comment>
<sequence length="353" mass="38597">MTLELKTNVVVKNYIISALEMTIPSDYNAKLDFWKGDYVLNGKKKTLTETISTTRSTVAGFTNKDGFYSEVAANVPRIHYDEKVGIGLLCEAAVTNLVANPTQPVSQIVSVNLTTTNYLIFQVFGVGQAEITIGSVASGIVTQDQPFIYKASAVQTVNVNITVTGNLTHFQLFQSNSAKPIQTHIKNSQAADIHYFKQTPHRKGTLILKRSEIPDLTNIIATGRSFTIVQMLEKTSGAILLASSKSSTLSQKLLKYSNASITNSSAEYKFDVVNYDETIAISWDLDTLQVKILSSGNIFKQTVTAMGGVDGIDRLILGTTATGWGATCEQIIKELYVYDRVLTDNELLAIKGE</sequence>
<evidence type="ECO:0000313" key="2">
    <source>
        <dbReference type="Proteomes" id="UP000439424"/>
    </source>
</evidence>
<name>A0A6I4HJ21_ACIBA</name>
<evidence type="ECO:0000313" key="1">
    <source>
        <dbReference type="EMBL" id="MVM90795.1"/>
    </source>
</evidence>
<protein>
    <submittedName>
        <fullName evidence="1">Uncharacterized protein</fullName>
    </submittedName>
</protein>
<proteinExistence type="predicted"/>
<dbReference type="EMBL" id="WPIP01000021">
    <property type="protein sequence ID" value="MVM90795.1"/>
    <property type="molecule type" value="Genomic_DNA"/>
</dbReference>
<accession>A0A6I4HJ21</accession>
<dbReference type="AlphaFoldDB" id="A0A6I4HJ21"/>